<evidence type="ECO:0000259" key="9">
    <source>
        <dbReference type="Pfam" id="PF20510"/>
    </source>
</evidence>
<evidence type="ECO:0000256" key="5">
    <source>
        <dbReference type="ARBA" id="ARBA00022723"/>
    </source>
</evidence>
<evidence type="ECO:0000313" key="10">
    <source>
        <dbReference type="EMBL" id="GMI39533.1"/>
    </source>
</evidence>
<feature type="domain" description="Homogentisate 1,2-dioxygenase N-terminal" evidence="9">
    <location>
        <begin position="6"/>
        <end position="282"/>
    </location>
</feature>
<dbReference type="Gene3D" id="2.60.120.10">
    <property type="entry name" value="Jelly Rolls"/>
    <property type="match status" value="1"/>
</dbReference>
<keyword evidence="11" id="KW-1185">Reference proteome</keyword>
<gene>
    <name evidence="10" type="ORF">TeGR_g14538</name>
</gene>
<dbReference type="PANTHER" id="PTHR11056:SF0">
    <property type="entry name" value="HOMOGENTISATE 1,2-DIOXYGENASE"/>
    <property type="match status" value="1"/>
</dbReference>
<comment type="similarity">
    <text evidence="3">Belongs to the homogentisate dioxygenase family.</text>
</comment>
<keyword evidence="5" id="KW-0479">Metal-binding</keyword>
<protein>
    <recommendedName>
        <fullName evidence="4">homogentisate 1,2-dioxygenase</fullName>
        <ecNumber evidence="4">1.13.11.5</ecNumber>
    </recommendedName>
</protein>
<dbReference type="EMBL" id="BRYB01000879">
    <property type="protein sequence ID" value="GMI39533.1"/>
    <property type="molecule type" value="Genomic_DNA"/>
</dbReference>
<comment type="cofactor">
    <cofactor evidence="1">
        <name>Fe cation</name>
        <dbReference type="ChEBI" id="CHEBI:24875"/>
    </cofactor>
</comment>
<comment type="pathway">
    <text evidence="2">Amino-acid degradation; L-phenylalanine degradation; acetoacetate and fumarate from L-phenylalanine: step 4/6.</text>
</comment>
<proteinExistence type="inferred from homology"/>
<evidence type="ECO:0000256" key="3">
    <source>
        <dbReference type="ARBA" id="ARBA00007757"/>
    </source>
</evidence>
<dbReference type="InterPro" id="IPR046452">
    <property type="entry name" value="HgmA_N"/>
</dbReference>
<evidence type="ECO:0000256" key="7">
    <source>
        <dbReference type="ARBA" id="ARBA00023002"/>
    </source>
</evidence>
<dbReference type="Pfam" id="PF20510">
    <property type="entry name" value="HgmA_N"/>
    <property type="match status" value="1"/>
</dbReference>
<keyword evidence="6" id="KW-0223">Dioxygenase</keyword>
<organism evidence="10 11">
    <name type="scientific">Tetraparma gracilis</name>
    <dbReference type="NCBI Taxonomy" id="2962635"/>
    <lineage>
        <taxon>Eukaryota</taxon>
        <taxon>Sar</taxon>
        <taxon>Stramenopiles</taxon>
        <taxon>Ochrophyta</taxon>
        <taxon>Bolidophyceae</taxon>
        <taxon>Parmales</taxon>
        <taxon>Triparmaceae</taxon>
        <taxon>Tetraparma</taxon>
    </lineage>
</organism>
<dbReference type="InterPro" id="IPR011051">
    <property type="entry name" value="RmlC_Cupin_sf"/>
</dbReference>
<evidence type="ECO:0000256" key="6">
    <source>
        <dbReference type="ARBA" id="ARBA00022964"/>
    </source>
</evidence>
<dbReference type="InterPro" id="IPR014710">
    <property type="entry name" value="RmlC-like_jellyroll"/>
</dbReference>
<evidence type="ECO:0000256" key="2">
    <source>
        <dbReference type="ARBA" id="ARBA00004704"/>
    </source>
</evidence>
<evidence type="ECO:0000256" key="8">
    <source>
        <dbReference type="ARBA" id="ARBA00023004"/>
    </source>
</evidence>
<keyword evidence="8" id="KW-0408">Iron</keyword>
<name>A0ABQ6N4K4_9STRA</name>
<keyword evidence="7" id="KW-0560">Oxidoreductase</keyword>
<dbReference type="EC" id="1.13.11.5" evidence="4"/>
<dbReference type="SUPFAM" id="SSF51182">
    <property type="entry name" value="RmlC-like cupins"/>
    <property type="match status" value="1"/>
</dbReference>
<evidence type="ECO:0000313" key="11">
    <source>
        <dbReference type="Proteomes" id="UP001165060"/>
    </source>
</evidence>
<dbReference type="InterPro" id="IPR005708">
    <property type="entry name" value="Homogentis_dOase"/>
</dbReference>
<sequence length="354" mass="39150">MSDPIKYMPGFNNEFSSEALEGALPEFGNNPQKCPYDLYAEQLSGTAFTAPRRENRRAWMYRIQPSVLHAPFVPAEGEGWRGHGAMSEANGYEINPNQLRWAPLPLPGAGATPPGRTFARSLMTMGGHGDPCSKQGLAIHMYACDESMGETAMMNSDGDFLIVPQVGELTVTTEMGVLEVPPRHIALVPRGIVFKVDVAEASRGYVLELFKGHFELPDLGPIGSNGLANPRDFQAPTARFHDEPNSPWTLYNKFGGKLFQTTRDGTPFNVVAWHGNYCPYRHSCMTPHGPDAPTFNAASNMELKPHKFDGGLAFMFETSCMLMLNKEALEAEHRDVNYFKCWEGIPRSFTGAKK</sequence>
<dbReference type="CDD" id="cd07000">
    <property type="entry name" value="cupin_HGO_N"/>
    <property type="match status" value="1"/>
</dbReference>
<evidence type="ECO:0000256" key="1">
    <source>
        <dbReference type="ARBA" id="ARBA00001962"/>
    </source>
</evidence>
<accession>A0ABQ6N4K4</accession>
<dbReference type="Proteomes" id="UP001165060">
    <property type="component" value="Unassembled WGS sequence"/>
</dbReference>
<evidence type="ECO:0000256" key="4">
    <source>
        <dbReference type="ARBA" id="ARBA00013127"/>
    </source>
</evidence>
<reference evidence="10 11" key="1">
    <citation type="journal article" date="2023" name="Commun. Biol.">
        <title>Genome analysis of Parmales, the sister group of diatoms, reveals the evolutionary specialization of diatoms from phago-mixotrophs to photoautotrophs.</title>
        <authorList>
            <person name="Ban H."/>
            <person name="Sato S."/>
            <person name="Yoshikawa S."/>
            <person name="Yamada K."/>
            <person name="Nakamura Y."/>
            <person name="Ichinomiya M."/>
            <person name="Sato N."/>
            <person name="Blanc-Mathieu R."/>
            <person name="Endo H."/>
            <person name="Kuwata A."/>
            <person name="Ogata H."/>
        </authorList>
    </citation>
    <scope>NUCLEOTIDE SEQUENCE [LARGE SCALE GENOMIC DNA]</scope>
</reference>
<comment type="caution">
    <text evidence="10">The sequence shown here is derived from an EMBL/GenBank/DDBJ whole genome shotgun (WGS) entry which is preliminary data.</text>
</comment>
<dbReference type="PANTHER" id="PTHR11056">
    <property type="entry name" value="HOMOGENTISATE 1,2-DIOXYGENASE"/>
    <property type="match status" value="1"/>
</dbReference>